<comment type="caution">
    <text evidence="1">The sequence shown here is derived from an EMBL/GenBank/DDBJ whole genome shotgun (WGS) entry which is preliminary data.</text>
</comment>
<evidence type="ECO:0000313" key="2">
    <source>
        <dbReference type="Proteomes" id="UP001234297"/>
    </source>
</evidence>
<protein>
    <submittedName>
        <fullName evidence="1">Uncharacterized protein</fullName>
    </submittedName>
</protein>
<accession>A0ACC2MC64</accession>
<dbReference type="Proteomes" id="UP001234297">
    <property type="component" value="Chromosome 2"/>
</dbReference>
<evidence type="ECO:0000313" key="1">
    <source>
        <dbReference type="EMBL" id="KAJ8643193.1"/>
    </source>
</evidence>
<organism evidence="1 2">
    <name type="scientific">Persea americana</name>
    <name type="common">Avocado</name>
    <dbReference type="NCBI Taxonomy" id="3435"/>
    <lineage>
        <taxon>Eukaryota</taxon>
        <taxon>Viridiplantae</taxon>
        <taxon>Streptophyta</taxon>
        <taxon>Embryophyta</taxon>
        <taxon>Tracheophyta</taxon>
        <taxon>Spermatophyta</taxon>
        <taxon>Magnoliopsida</taxon>
        <taxon>Magnoliidae</taxon>
        <taxon>Laurales</taxon>
        <taxon>Lauraceae</taxon>
        <taxon>Persea</taxon>
    </lineage>
</organism>
<sequence>MATQTASVESVRFAIGYSRIRPLTHLHFFFLFFSRICNSYSIFRGFWSESILRRLITSLFFPFKWPL</sequence>
<dbReference type="EMBL" id="CM056810">
    <property type="protein sequence ID" value="KAJ8643193.1"/>
    <property type="molecule type" value="Genomic_DNA"/>
</dbReference>
<gene>
    <name evidence="1" type="ORF">MRB53_004941</name>
</gene>
<name>A0ACC2MC64_PERAE</name>
<reference evidence="1 2" key="1">
    <citation type="journal article" date="2022" name="Hortic Res">
        <title>A haplotype resolved chromosomal level avocado genome allows analysis of novel avocado genes.</title>
        <authorList>
            <person name="Nath O."/>
            <person name="Fletcher S.J."/>
            <person name="Hayward A."/>
            <person name="Shaw L.M."/>
            <person name="Masouleh A.K."/>
            <person name="Furtado A."/>
            <person name="Henry R.J."/>
            <person name="Mitter N."/>
        </authorList>
    </citation>
    <scope>NUCLEOTIDE SEQUENCE [LARGE SCALE GENOMIC DNA]</scope>
    <source>
        <strain evidence="2">cv. Hass</strain>
    </source>
</reference>
<keyword evidence="2" id="KW-1185">Reference proteome</keyword>
<proteinExistence type="predicted"/>